<dbReference type="OrthoDB" id="10251692at2759"/>
<dbReference type="SMART" id="SM00248">
    <property type="entry name" value="ANK"/>
    <property type="match status" value="3"/>
</dbReference>
<dbReference type="PROSITE" id="PS50297">
    <property type="entry name" value="ANK_REP_REGION"/>
    <property type="match status" value="2"/>
</dbReference>
<dbReference type="EMBL" id="OU895880">
    <property type="protein sequence ID" value="CAG9812367.1"/>
    <property type="molecule type" value="Genomic_DNA"/>
</dbReference>
<dbReference type="InterPro" id="IPR002110">
    <property type="entry name" value="Ankyrin_rpt"/>
</dbReference>
<keyword evidence="2 3" id="KW-0040">ANK repeat</keyword>
<keyword evidence="5" id="KW-1185">Reference proteome</keyword>
<sequence length="185" mass="20168">MDLKATTVLTNLQRGNIEAKISTSITLSFHEKCGQGEIEDEDLKLAEVVNQPDEDNHFTPLHWACHYGQHKTAEKLIKHGANPNILAKNFISPLHLAAAGGHHDVVRLLITHNAKVNQLDIDGNSPLHFAAFGNFPHSTNEILQSGHANVLQTNGDGKSAYHLAIENKAHLAQAVIENFISGVIS</sequence>
<dbReference type="SUPFAM" id="SSF48403">
    <property type="entry name" value="Ankyrin repeat"/>
    <property type="match status" value="1"/>
</dbReference>
<dbReference type="Gene3D" id="1.25.40.20">
    <property type="entry name" value="Ankyrin repeat-containing domain"/>
    <property type="match status" value="2"/>
</dbReference>
<dbReference type="PANTHER" id="PTHR24198:SF165">
    <property type="entry name" value="ANKYRIN REPEAT-CONTAINING PROTEIN-RELATED"/>
    <property type="match status" value="1"/>
</dbReference>
<keyword evidence="1" id="KW-0677">Repeat</keyword>
<evidence type="ECO:0000313" key="5">
    <source>
        <dbReference type="Proteomes" id="UP001153620"/>
    </source>
</evidence>
<feature type="repeat" description="ANK" evidence="3">
    <location>
        <begin position="89"/>
        <end position="121"/>
    </location>
</feature>
<dbReference type="AlphaFoldDB" id="A0A9N9SB02"/>
<proteinExistence type="predicted"/>
<name>A0A9N9SB02_9DIPT</name>
<evidence type="ECO:0000256" key="3">
    <source>
        <dbReference type="PROSITE-ProRule" id="PRU00023"/>
    </source>
</evidence>
<reference evidence="4" key="2">
    <citation type="submission" date="2022-10" db="EMBL/GenBank/DDBJ databases">
        <authorList>
            <consortium name="ENA_rothamsted_submissions"/>
            <consortium name="culmorum"/>
            <person name="King R."/>
        </authorList>
    </citation>
    <scope>NUCLEOTIDE SEQUENCE</scope>
</reference>
<accession>A0A9N9SB02</accession>
<organism evidence="4 5">
    <name type="scientific">Chironomus riparius</name>
    <dbReference type="NCBI Taxonomy" id="315576"/>
    <lineage>
        <taxon>Eukaryota</taxon>
        <taxon>Metazoa</taxon>
        <taxon>Ecdysozoa</taxon>
        <taxon>Arthropoda</taxon>
        <taxon>Hexapoda</taxon>
        <taxon>Insecta</taxon>
        <taxon>Pterygota</taxon>
        <taxon>Neoptera</taxon>
        <taxon>Endopterygota</taxon>
        <taxon>Diptera</taxon>
        <taxon>Nematocera</taxon>
        <taxon>Chironomoidea</taxon>
        <taxon>Chironomidae</taxon>
        <taxon>Chironominae</taxon>
        <taxon>Chironomus</taxon>
    </lineage>
</organism>
<gene>
    <name evidence="4" type="ORF">CHIRRI_LOCUS15172</name>
</gene>
<evidence type="ECO:0000313" key="4">
    <source>
        <dbReference type="EMBL" id="CAG9812367.1"/>
    </source>
</evidence>
<reference evidence="4" key="1">
    <citation type="submission" date="2022-01" db="EMBL/GenBank/DDBJ databases">
        <authorList>
            <person name="King R."/>
        </authorList>
    </citation>
    <scope>NUCLEOTIDE SEQUENCE</scope>
</reference>
<dbReference type="Pfam" id="PF13637">
    <property type="entry name" value="Ank_4"/>
    <property type="match status" value="1"/>
</dbReference>
<evidence type="ECO:0000256" key="1">
    <source>
        <dbReference type="ARBA" id="ARBA00022737"/>
    </source>
</evidence>
<dbReference type="PANTHER" id="PTHR24198">
    <property type="entry name" value="ANKYRIN REPEAT AND PROTEIN KINASE DOMAIN-CONTAINING PROTEIN"/>
    <property type="match status" value="1"/>
</dbReference>
<feature type="repeat" description="ANK" evidence="3">
    <location>
        <begin position="56"/>
        <end position="88"/>
    </location>
</feature>
<protein>
    <submittedName>
        <fullName evidence="4">Uncharacterized protein</fullName>
    </submittedName>
</protein>
<dbReference type="InterPro" id="IPR036770">
    <property type="entry name" value="Ankyrin_rpt-contain_sf"/>
</dbReference>
<dbReference type="Proteomes" id="UP001153620">
    <property type="component" value="Chromosome 4"/>
</dbReference>
<evidence type="ECO:0000256" key="2">
    <source>
        <dbReference type="ARBA" id="ARBA00023043"/>
    </source>
</evidence>
<dbReference type="PROSITE" id="PS50088">
    <property type="entry name" value="ANK_REPEAT"/>
    <property type="match status" value="2"/>
</dbReference>
<dbReference type="Pfam" id="PF00023">
    <property type="entry name" value="Ank"/>
    <property type="match status" value="1"/>
</dbReference>